<accession>A0A8J2JMH1</accession>
<comment type="caution">
    <text evidence="1">The sequence shown here is derived from an EMBL/GenBank/DDBJ whole genome shotgun (WGS) entry which is preliminary data.</text>
</comment>
<sequence length="21" mass="2169">MFNAGMGEGCVGLGFCLISYV</sequence>
<dbReference type="AlphaFoldDB" id="A0A8J2JMH1"/>
<evidence type="ECO:0000313" key="2">
    <source>
        <dbReference type="Proteomes" id="UP000708208"/>
    </source>
</evidence>
<feature type="non-terminal residue" evidence="1">
    <location>
        <position position="1"/>
    </location>
</feature>
<gene>
    <name evidence="1" type="ORF">AFUS01_LOCUS10751</name>
</gene>
<dbReference type="EMBL" id="CAJVCH010080371">
    <property type="protein sequence ID" value="CAG7721542.1"/>
    <property type="molecule type" value="Genomic_DNA"/>
</dbReference>
<protein>
    <submittedName>
        <fullName evidence="1">Uncharacterized protein</fullName>
    </submittedName>
</protein>
<evidence type="ECO:0000313" key="1">
    <source>
        <dbReference type="EMBL" id="CAG7721542.1"/>
    </source>
</evidence>
<organism evidence="1 2">
    <name type="scientific">Allacma fusca</name>
    <dbReference type="NCBI Taxonomy" id="39272"/>
    <lineage>
        <taxon>Eukaryota</taxon>
        <taxon>Metazoa</taxon>
        <taxon>Ecdysozoa</taxon>
        <taxon>Arthropoda</taxon>
        <taxon>Hexapoda</taxon>
        <taxon>Collembola</taxon>
        <taxon>Symphypleona</taxon>
        <taxon>Sminthuridae</taxon>
        <taxon>Allacma</taxon>
    </lineage>
</organism>
<dbReference type="Proteomes" id="UP000708208">
    <property type="component" value="Unassembled WGS sequence"/>
</dbReference>
<name>A0A8J2JMH1_9HEXA</name>
<proteinExistence type="predicted"/>
<reference evidence="1" key="1">
    <citation type="submission" date="2021-06" db="EMBL/GenBank/DDBJ databases">
        <authorList>
            <person name="Hodson N. C."/>
            <person name="Mongue J. A."/>
            <person name="Jaron S. K."/>
        </authorList>
    </citation>
    <scope>NUCLEOTIDE SEQUENCE</scope>
</reference>
<keyword evidence="2" id="KW-1185">Reference proteome</keyword>